<dbReference type="OrthoDB" id="9127144at2"/>
<dbReference type="SUPFAM" id="SSF55729">
    <property type="entry name" value="Acyl-CoA N-acyltransferases (Nat)"/>
    <property type="match status" value="1"/>
</dbReference>
<dbReference type="Gene3D" id="3.40.630.30">
    <property type="match status" value="1"/>
</dbReference>
<sequence length="186" mass="20474">MSDVALRDITAATVRAICALEVRQDQKGFVAPNAISIAQAYFEPAARFKAIYAAETPVGFLMWRPGSESGVCYLWRFMIDHRHQRNGYGKTALKLLFQALRDQRFHLLKTSIVQGSAGPLEFYRSLGFRETGETVPNGESLLLLSLLMHGGPGRAFNPSGAHRRRRPGVRRDGRSCAAPGSAAGDR</sequence>
<evidence type="ECO:0000256" key="1">
    <source>
        <dbReference type="SAM" id="MobiDB-lite"/>
    </source>
</evidence>
<feature type="region of interest" description="Disordered" evidence="1">
    <location>
        <begin position="155"/>
        <end position="186"/>
    </location>
</feature>
<dbReference type="CDD" id="cd04301">
    <property type="entry name" value="NAT_SF"/>
    <property type="match status" value="1"/>
</dbReference>
<dbReference type="AlphaFoldDB" id="A0A2S4M4K1"/>
<evidence type="ECO:0000313" key="3">
    <source>
        <dbReference type="EMBL" id="POR49630.1"/>
    </source>
</evidence>
<feature type="domain" description="N-acetyltransferase" evidence="2">
    <location>
        <begin position="4"/>
        <end position="149"/>
    </location>
</feature>
<organism evidence="3 4">
    <name type="scientific">Bosea psychrotolerans</name>
    <dbReference type="NCBI Taxonomy" id="1871628"/>
    <lineage>
        <taxon>Bacteria</taxon>
        <taxon>Pseudomonadati</taxon>
        <taxon>Pseudomonadota</taxon>
        <taxon>Alphaproteobacteria</taxon>
        <taxon>Hyphomicrobiales</taxon>
        <taxon>Boseaceae</taxon>
        <taxon>Bosea</taxon>
    </lineage>
</organism>
<dbReference type="Proteomes" id="UP000236919">
    <property type="component" value="Unassembled WGS sequence"/>
</dbReference>
<name>A0A2S4M4K1_9HYPH</name>
<protein>
    <submittedName>
        <fullName evidence="3">Diamine N-acetyltransferase</fullName>
    </submittedName>
</protein>
<evidence type="ECO:0000259" key="2">
    <source>
        <dbReference type="PROSITE" id="PS51186"/>
    </source>
</evidence>
<dbReference type="InterPro" id="IPR000182">
    <property type="entry name" value="GNAT_dom"/>
</dbReference>
<dbReference type="RefSeq" id="WP_103719589.1">
    <property type="nucleotide sequence ID" value="NZ_PQFZ01000011.1"/>
</dbReference>
<accession>A0A2S4M4K1</accession>
<reference evidence="3 4" key="1">
    <citation type="submission" date="2018-01" db="EMBL/GenBank/DDBJ databases">
        <title>Genomic Encyclopedia of Type Strains, Phase III (KMG-III): the genomes of soil and plant-associated and newly described type strains.</title>
        <authorList>
            <person name="Whitman W."/>
        </authorList>
    </citation>
    <scope>NUCLEOTIDE SEQUENCE [LARGE SCALE GENOMIC DNA]</scope>
    <source>
        <strain evidence="3 4">1131</strain>
    </source>
</reference>
<keyword evidence="3" id="KW-0808">Transferase</keyword>
<dbReference type="GO" id="GO:0016747">
    <property type="term" value="F:acyltransferase activity, transferring groups other than amino-acyl groups"/>
    <property type="evidence" value="ECO:0007669"/>
    <property type="project" value="InterPro"/>
</dbReference>
<dbReference type="EMBL" id="PQFZ01000011">
    <property type="protein sequence ID" value="POR49630.1"/>
    <property type="molecule type" value="Genomic_DNA"/>
</dbReference>
<dbReference type="PROSITE" id="PS51186">
    <property type="entry name" value="GNAT"/>
    <property type="match status" value="1"/>
</dbReference>
<dbReference type="Pfam" id="PF00583">
    <property type="entry name" value="Acetyltransf_1"/>
    <property type="match status" value="1"/>
</dbReference>
<dbReference type="InterPro" id="IPR016181">
    <property type="entry name" value="Acyl_CoA_acyltransferase"/>
</dbReference>
<comment type="caution">
    <text evidence="3">The sequence shown here is derived from an EMBL/GenBank/DDBJ whole genome shotgun (WGS) entry which is preliminary data.</text>
</comment>
<proteinExistence type="predicted"/>
<keyword evidence="4" id="KW-1185">Reference proteome</keyword>
<evidence type="ECO:0000313" key="4">
    <source>
        <dbReference type="Proteomes" id="UP000236919"/>
    </source>
</evidence>
<gene>
    <name evidence="3" type="ORF">CYD53_111123</name>
</gene>